<dbReference type="eggNOG" id="COG0389">
    <property type="taxonomic scope" value="Bacteria"/>
</dbReference>
<dbReference type="EC" id="2.7.7.7" evidence="5"/>
<dbReference type="GO" id="GO:0003684">
    <property type="term" value="F:damaged DNA binding"/>
    <property type="evidence" value="ECO:0007669"/>
    <property type="project" value="InterPro"/>
</dbReference>
<comment type="similarity">
    <text evidence="1">Belongs to the DNA polymerase type-Y family.</text>
</comment>
<feature type="region of interest" description="Disordered" evidence="3">
    <location>
        <begin position="491"/>
        <end position="510"/>
    </location>
</feature>
<evidence type="ECO:0000259" key="4">
    <source>
        <dbReference type="PROSITE" id="PS50173"/>
    </source>
</evidence>
<accession>A0A087ACD3</accession>
<organism evidence="5 6">
    <name type="scientific">Bifidobacterium callitrichos DSM 23973</name>
    <dbReference type="NCBI Taxonomy" id="1437609"/>
    <lineage>
        <taxon>Bacteria</taxon>
        <taxon>Bacillati</taxon>
        <taxon>Actinomycetota</taxon>
        <taxon>Actinomycetes</taxon>
        <taxon>Bifidobacteriales</taxon>
        <taxon>Bifidobacteriaceae</taxon>
        <taxon>Bifidobacterium</taxon>
    </lineage>
</organism>
<evidence type="ECO:0000256" key="1">
    <source>
        <dbReference type="ARBA" id="ARBA00010945"/>
    </source>
</evidence>
<dbReference type="GO" id="GO:0042276">
    <property type="term" value="P:error-prone translesion synthesis"/>
    <property type="evidence" value="ECO:0007669"/>
    <property type="project" value="TreeGrafter"/>
</dbReference>
<dbReference type="GO" id="GO:0003887">
    <property type="term" value="F:DNA-directed DNA polymerase activity"/>
    <property type="evidence" value="ECO:0007669"/>
    <property type="project" value="UniProtKB-EC"/>
</dbReference>
<dbReference type="InterPro" id="IPR043128">
    <property type="entry name" value="Rev_trsase/Diguanyl_cyclase"/>
</dbReference>
<dbReference type="Pfam" id="PF00817">
    <property type="entry name" value="IMS"/>
    <property type="match status" value="1"/>
</dbReference>
<dbReference type="GO" id="GO:0009432">
    <property type="term" value="P:SOS response"/>
    <property type="evidence" value="ECO:0007669"/>
    <property type="project" value="TreeGrafter"/>
</dbReference>
<dbReference type="InterPro" id="IPR001126">
    <property type="entry name" value="UmuC"/>
</dbReference>
<dbReference type="GO" id="GO:0032259">
    <property type="term" value="P:methylation"/>
    <property type="evidence" value="ECO:0007669"/>
    <property type="project" value="UniProtKB-KW"/>
</dbReference>
<keyword evidence="5" id="KW-0489">Methyltransferase</keyword>
<evidence type="ECO:0000256" key="2">
    <source>
        <dbReference type="ARBA" id="ARBA00025589"/>
    </source>
</evidence>
<keyword evidence="5" id="KW-0808">Transferase</keyword>
<evidence type="ECO:0000313" key="6">
    <source>
        <dbReference type="Proteomes" id="UP000029072"/>
    </source>
</evidence>
<feature type="domain" description="UmuC" evidence="4">
    <location>
        <begin position="14"/>
        <end position="242"/>
    </location>
</feature>
<dbReference type="PANTHER" id="PTHR11076:SF35">
    <property type="entry name" value="DNA REPAIR PROTEIN HOMOLOG YOBH"/>
    <property type="match status" value="1"/>
</dbReference>
<dbReference type="AlphaFoldDB" id="A0A087ACD3"/>
<protein>
    <submittedName>
        <fullName evidence="5">DNA methylase</fullName>
        <ecNumber evidence="5">2.7.7.7</ecNumber>
    </submittedName>
</protein>
<dbReference type="Proteomes" id="UP000029072">
    <property type="component" value="Unassembled WGS sequence"/>
</dbReference>
<reference evidence="5 6" key="1">
    <citation type="submission" date="2014-03" db="EMBL/GenBank/DDBJ databases">
        <title>Genomics of Bifidobacteria.</title>
        <authorList>
            <person name="Ventura M."/>
            <person name="Milani C."/>
            <person name="Lugli G.A."/>
        </authorList>
    </citation>
    <scope>NUCLEOTIDE SEQUENCE [LARGE SCALE GENOMIC DNA]</scope>
    <source>
        <strain evidence="5 6">DSM 23973</strain>
    </source>
</reference>
<dbReference type="GO" id="GO:0008168">
    <property type="term" value="F:methyltransferase activity"/>
    <property type="evidence" value="ECO:0007669"/>
    <property type="project" value="UniProtKB-KW"/>
</dbReference>
<evidence type="ECO:0000256" key="3">
    <source>
        <dbReference type="SAM" id="MobiDB-lite"/>
    </source>
</evidence>
<dbReference type="PANTHER" id="PTHR11076">
    <property type="entry name" value="DNA REPAIR POLYMERASE UMUC / TRANSFERASE FAMILY MEMBER"/>
    <property type="match status" value="1"/>
</dbReference>
<name>A0A087ACD3_9BIFI</name>
<dbReference type="GO" id="GO:0006281">
    <property type="term" value="P:DNA repair"/>
    <property type="evidence" value="ECO:0007669"/>
    <property type="project" value="InterPro"/>
</dbReference>
<gene>
    <name evidence="5" type="ORF">BCAL_0026</name>
</gene>
<comment type="function">
    <text evidence="2">Poorly processive, error-prone DNA polymerase involved in untargeted mutagenesis. Copies undamaged DNA at stalled replication forks, which arise in vivo from mismatched or misaligned primer ends. These misaligned primers can be extended by PolIV. Exhibits no 3'-5' exonuclease (proofreading) activity. May be involved in translesional synthesis, in conjunction with the beta clamp from PolIII.</text>
</comment>
<dbReference type="SUPFAM" id="SSF56672">
    <property type="entry name" value="DNA/RNA polymerases"/>
    <property type="match status" value="1"/>
</dbReference>
<keyword evidence="5" id="KW-0548">Nucleotidyltransferase</keyword>
<sequence>MAMGGVSDESGRVYIAIDLKSFYASVECAARHLDPLTTHLVVADETRTDKTICLAVSPSLKAYGIPGRDRLFAVKQRLAQVNAERMLKAPGHRFVGESWDATELARHPEFKASMIIAMPRMARYLQVSADIYAIYLEYAAPEHIHVYSVDEVFIDATPYLRSSGRTPHEMARTIVAEILERTGITATAGIGTNLYLAKIAMDIVAKHMPADADGVRVAELDEASYRRLLWGHRPLTDFWRVGRGYARKLEKAGLMTMGDIARCSIGRASDYYNEELLYRMFGVNAELLIDHAWGWEPCTIADIKAYEPDTHSTSIGQVLTGPADHATALLIVKEMADALALDLTGKGMATNRIALAVGYDSGSLDPNRLDDGVEPRLRRLAERASTDYRGPCSIDRYGRRVPKPVSGEIGLGEYTASAERIRRSMTALFRRIVDPGLLVRRLTVIAVDLATPVDLAAGKRYEQLDLFSDVDGDGSASVGLVGSIGNFTERAGGDSCESGDSGTADGTPTLRPERADRIEDMQRAMLAIKHRYGRNAVVKAMDMEPGATGIERNKQIGGHRANGFD</sequence>
<dbReference type="Gene3D" id="1.10.150.20">
    <property type="entry name" value="5' to 3' exonuclease, C-terminal subdomain"/>
    <property type="match status" value="1"/>
</dbReference>
<dbReference type="OrthoDB" id="9808813at2"/>
<dbReference type="GO" id="GO:0005829">
    <property type="term" value="C:cytosol"/>
    <property type="evidence" value="ECO:0007669"/>
    <property type="project" value="TreeGrafter"/>
</dbReference>
<dbReference type="Gene3D" id="3.30.70.270">
    <property type="match status" value="1"/>
</dbReference>
<dbReference type="STRING" id="1437609.BCAL_0026"/>
<evidence type="ECO:0000313" key="5">
    <source>
        <dbReference type="EMBL" id="KFI56433.1"/>
    </source>
</evidence>
<dbReference type="InterPro" id="IPR050116">
    <property type="entry name" value="DNA_polymerase-Y"/>
</dbReference>
<comment type="caution">
    <text evidence="5">The sequence shown here is derived from an EMBL/GenBank/DDBJ whole genome shotgun (WGS) entry which is preliminary data.</text>
</comment>
<dbReference type="InterPro" id="IPR043502">
    <property type="entry name" value="DNA/RNA_pol_sf"/>
</dbReference>
<dbReference type="RefSeq" id="WP_052119267.1">
    <property type="nucleotide sequence ID" value="NZ_JDUV01000021.1"/>
</dbReference>
<dbReference type="EMBL" id="JGYS01000001">
    <property type="protein sequence ID" value="KFI56433.1"/>
    <property type="molecule type" value="Genomic_DNA"/>
</dbReference>
<dbReference type="PROSITE" id="PS50173">
    <property type="entry name" value="UMUC"/>
    <property type="match status" value="1"/>
</dbReference>
<proteinExistence type="inferred from homology"/>